<dbReference type="InterPro" id="IPR003615">
    <property type="entry name" value="HNH_nuc"/>
</dbReference>
<gene>
    <name evidence="2" type="ORF">FA10DRAFT_265029</name>
</gene>
<name>A0A316YNM6_9BASI</name>
<dbReference type="AlphaFoldDB" id="A0A316YNM6"/>
<accession>A0A316YNM6</accession>
<dbReference type="STRING" id="215250.A0A316YNM6"/>
<proteinExistence type="predicted"/>
<keyword evidence="3" id="KW-1185">Reference proteome</keyword>
<evidence type="ECO:0000313" key="2">
    <source>
        <dbReference type="EMBL" id="PWN91150.1"/>
    </source>
</evidence>
<dbReference type="RefSeq" id="XP_025378348.1">
    <property type="nucleotide sequence ID" value="XM_025520890.1"/>
</dbReference>
<evidence type="ECO:0000313" key="3">
    <source>
        <dbReference type="Proteomes" id="UP000245768"/>
    </source>
</evidence>
<protein>
    <recommendedName>
        <fullName evidence="1">HNH nuclease domain-containing protein</fullName>
    </recommendedName>
</protein>
<dbReference type="Proteomes" id="UP000245768">
    <property type="component" value="Unassembled WGS sequence"/>
</dbReference>
<organism evidence="2 3">
    <name type="scientific">Acaromyces ingoldii</name>
    <dbReference type="NCBI Taxonomy" id="215250"/>
    <lineage>
        <taxon>Eukaryota</taxon>
        <taxon>Fungi</taxon>
        <taxon>Dikarya</taxon>
        <taxon>Basidiomycota</taxon>
        <taxon>Ustilaginomycotina</taxon>
        <taxon>Exobasidiomycetes</taxon>
        <taxon>Exobasidiales</taxon>
        <taxon>Cryptobasidiaceae</taxon>
        <taxon>Acaromyces</taxon>
    </lineage>
</organism>
<dbReference type="EMBL" id="KZ819635">
    <property type="protein sequence ID" value="PWN91150.1"/>
    <property type="molecule type" value="Genomic_DNA"/>
</dbReference>
<dbReference type="GeneID" id="37042806"/>
<evidence type="ECO:0000259" key="1">
    <source>
        <dbReference type="Pfam" id="PF13391"/>
    </source>
</evidence>
<feature type="domain" description="HNH nuclease" evidence="1">
    <location>
        <begin position="139"/>
        <end position="214"/>
    </location>
</feature>
<reference evidence="2 3" key="1">
    <citation type="journal article" date="2018" name="Mol. Biol. Evol.">
        <title>Broad Genomic Sampling Reveals a Smut Pathogenic Ancestry of the Fungal Clade Ustilaginomycotina.</title>
        <authorList>
            <person name="Kijpornyongpan T."/>
            <person name="Mondo S.J."/>
            <person name="Barry K."/>
            <person name="Sandor L."/>
            <person name="Lee J."/>
            <person name="Lipzen A."/>
            <person name="Pangilinan J."/>
            <person name="LaButti K."/>
            <person name="Hainaut M."/>
            <person name="Henrissat B."/>
            <person name="Grigoriev I.V."/>
            <person name="Spatafora J.W."/>
            <person name="Aime M.C."/>
        </authorList>
    </citation>
    <scope>NUCLEOTIDE SEQUENCE [LARGE SCALE GENOMIC DNA]</scope>
    <source>
        <strain evidence="2 3">MCA 4198</strain>
    </source>
</reference>
<dbReference type="Pfam" id="PF13391">
    <property type="entry name" value="HNH_2"/>
    <property type="match status" value="1"/>
</dbReference>
<dbReference type="InParanoid" id="A0A316YNM6"/>
<dbReference type="OrthoDB" id="2142759at2759"/>
<sequence>MAGATETQPFRNIFVFSKGEEIGGLWQHGDMSKRGFREMLEYCWHFEMEGKPVAWSLVERREPGSVQERSVVGPAGNEAADEAMPTGTFDVLTDGTWQPVDHLTTPHRYYPRTLSLNSSSSSLRSSTFTDRIRERDRRCLITGDRPFRGQWKGLQAAHIFPRAHLDRWRTCGFGRLVEDTGRHVADAKIDSIQNGFLLRSDVHDHFAAHFFAIDVDRGYTIYDFSPFGRMHGERLDLDHVELGSSERPLDALLRDHFWQAVLANVKGASEVYHDEPEDDWTNTDTLHLENDALHKTDKGRLRLELELGSRLNHLVS</sequence>